<evidence type="ECO:0000259" key="3">
    <source>
        <dbReference type="Pfam" id="PF14383"/>
    </source>
</evidence>
<feature type="region of interest" description="Disordered" evidence="1">
    <location>
        <begin position="511"/>
        <end position="545"/>
    </location>
</feature>
<dbReference type="Pfam" id="PF14383">
    <property type="entry name" value="VARLMGL"/>
    <property type="match status" value="1"/>
</dbReference>
<sequence length="709" mass="80194">MEGNQNTPSVIARLMGIDELPPQQPSNRQLKVLSEDYLRKSASIGMLGESSLLSSRLTRKTAEKQYAVKHVFSSEIPENGKRSSQSIPGLKPNQATIPGLHLQRSDIFHQKGDMESGEYVELLQYKSRVLNAKVTETEKMTTEPPTYCFMDPWQVENRSAKEKWKYMSGRQRYASRSRITTEDSSVHAPKALVTSSQGSFGWKHGEQVSCPFHSGSFFASEAKKQIFERWKTTRSFPDIEVSGRRCSLGQMFAIQDKEARPTSLYSKLEENRFSNPSCLEKESSEFGISLVSTKVGSTNKYIRNLRRPKLLKYSPFASESTSFKTRVEASKNSCCSGKKETVTDKHQKLNSEKFYGKDSLESGDSTVIREKQHQYLSADLECSHNPDYELSNSKILSSDSDDNVSLEVNQGVQDDLEKGMHKEAEGYSCSDVSDNLARQKSSCDSPGEEFILRCTAKDSEFAINLREINQPSPDSVLEPLFKEENPPDSEIFKSSISDLSGLALKLHLLNPKSEETNSEGSGMAVSSDEDTEKESVDLSRDNGKLWGMSRPEESRDFSYLVDVLDEDNLFGMDLAIWHGRESPVSPSVFEALEKKYGKQTSWAKSERRLLFDLINSRLRDIIDSCMDFCMSRKPLRRRLSSNLSRDDIEEELWMLLSQDKEVRKDLGDKVLGGEMKWMELEGDISIICREIVEYLIDELAAEFCSSESP</sequence>
<evidence type="ECO:0000313" key="4">
    <source>
        <dbReference type="EMBL" id="CDP00025.1"/>
    </source>
</evidence>
<feature type="domain" description="DUF3741" evidence="3">
    <location>
        <begin position="7"/>
        <end position="24"/>
    </location>
</feature>
<dbReference type="PhylomeDB" id="A0A068TUP0"/>
<dbReference type="Gramene" id="CDP00025">
    <property type="protein sequence ID" value="CDP00025"/>
    <property type="gene ID" value="GSCOC_T00029782001"/>
</dbReference>
<proteinExistence type="predicted"/>
<gene>
    <name evidence="4" type="ORF">GSCOC_T00029782001</name>
</gene>
<keyword evidence="5" id="KW-1185">Reference proteome</keyword>
<organism evidence="4 5">
    <name type="scientific">Coffea canephora</name>
    <name type="common">Robusta coffee</name>
    <dbReference type="NCBI Taxonomy" id="49390"/>
    <lineage>
        <taxon>Eukaryota</taxon>
        <taxon>Viridiplantae</taxon>
        <taxon>Streptophyta</taxon>
        <taxon>Embryophyta</taxon>
        <taxon>Tracheophyta</taxon>
        <taxon>Spermatophyta</taxon>
        <taxon>Magnoliopsida</taxon>
        <taxon>eudicotyledons</taxon>
        <taxon>Gunneridae</taxon>
        <taxon>Pentapetalae</taxon>
        <taxon>asterids</taxon>
        <taxon>lamiids</taxon>
        <taxon>Gentianales</taxon>
        <taxon>Rubiaceae</taxon>
        <taxon>Ixoroideae</taxon>
        <taxon>Gardenieae complex</taxon>
        <taxon>Bertiereae - Coffeeae clade</taxon>
        <taxon>Coffeeae</taxon>
        <taxon>Coffea</taxon>
    </lineage>
</organism>
<dbReference type="PANTHER" id="PTHR46836">
    <property type="entry name" value="AFADIN"/>
    <property type="match status" value="1"/>
</dbReference>
<dbReference type="AlphaFoldDB" id="A0A068TUP0"/>
<dbReference type="OMA" id="NEPEFMM"/>
<dbReference type="InterPro" id="IPR025486">
    <property type="entry name" value="DUF4378"/>
</dbReference>
<reference evidence="5" key="1">
    <citation type="journal article" date="2014" name="Science">
        <title>The coffee genome provides insight into the convergent evolution of caffeine biosynthesis.</title>
        <authorList>
            <person name="Denoeud F."/>
            <person name="Carretero-Paulet L."/>
            <person name="Dereeper A."/>
            <person name="Droc G."/>
            <person name="Guyot R."/>
            <person name="Pietrella M."/>
            <person name="Zheng C."/>
            <person name="Alberti A."/>
            <person name="Anthony F."/>
            <person name="Aprea G."/>
            <person name="Aury J.M."/>
            <person name="Bento P."/>
            <person name="Bernard M."/>
            <person name="Bocs S."/>
            <person name="Campa C."/>
            <person name="Cenci A."/>
            <person name="Combes M.C."/>
            <person name="Crouzillat D."/>
            <person name="Da Silva C."/>
            <person name="Daddiego L."/>
            <person name="De Bellis F."/>
            <person name="Dussert S."/>
            <person name="Garsmeur O."/>
            <person name="Gayraud T."/>
            <person name="Guignon V."/>
            <person name="Jahn K."/>
            <person name="Jamilloux V."/>
            <person name="Joet T."/>
            <person name="Labadie K."/>
            <person name="Lan T."/>
            <person name="Leclercq J."/>
            <person name="Lepelley M."/>
            <person name="Leroy T."/>
            <person name="Li L.T."/>
            <person name="Librado P."/>
            <person name="Lopez L."/>
            <person name="Munoz A."/>
            <person name="Noel B."/>
            <person name="Pallavicini A."/>
            <person name="Perrotta G."/>
            <person name="Poncet V."/>
            <person name="Pot D."/>
            <person name="Priyono X."/>
            <person name="Rigoreau M."/>
            <person name="Rouard M."/>
            <person name="Rozas J."/>
            <person name="Tranchant-Dubreuil C."/>
            <person name="VanBuren R."/>
            <person name="Zhang Q."/>
            <person name="Andrade A.C."/>
            <person name="Argout X."/>
            <person name="Bertrand B."/>
            <person name="de Kochko A."/>
            <person name="Graziosi G."/>
            <person name="Henry R.J."/>
            <person name="Jayarama X."/>
            <person name="Ming R."/>
            <person name="Nagai C."/>
            <person name="Rounsley S."/>
            <person name="Sankoff D."/>
            <person name="Giuliano G."/>
            <person name="Albert V.A."/>
            <person name="Wincker P."/>
            <person name="Lashermes P."/>
        </authorList>
    </citation>
    <scope>NUCLEOTIDE SEQUENCE [LARGE SCALE GENOMIC DNA]</scope>
    <source>
        <strain evidence="5">cv. DH200-94</strain>
    </source>
</reference>
<protein>
    <recommendedName>
        <fullName evidence="6">DUF4378 domain-containing protein</fullName>
    </recommendedName>
</protein>
<name>A0A068TUP0_COFCA</name>
<feature type="compositionally biased region" description="Basic and acidic residues" evidence="1">
    <location>
        <begin position="533"/>
        <end position="543"/>
    </location>
</feature>
<accession>A0A068TUP0</accession>
<dbReference type="InterPro" id="IPR032795">
    <property type="entry name" value="DUF3741-assoc"/>
</dbReference>
<dbReference type="EMBL" id="HG739088">
    <property type="protein sequence ID" value="CDP00025.1"/>
    <property type="molecule type" value="Genomic_DNA"/>
</dbReference>
<evidence type="ECO:0008006" key="6">
    <source>
        <dbReference type="Google" id="ProtNLM"/>
    </source>
</evidence>
<evidence type="ECO:0000313" key="5">
    <source>
        <dbReference type="Proteomes" id="UP000295252"/>
    </source>
</evidence>
<dbReference type="InParanoid" id="A0A068TUP0"/>
<feature type="domain" description="DUF4378" evidence="2">
    <location>
        <begin position="556"/>
        <end position="702"/>
    </location>
</feature>
<dbReference type="Proteomes" id="UP000295252">
    <property type="component" value="Chromosome IV"/>
</dbReference>
<evidence type="ECO:0000256" key="1">
    <source>
        <dbReference type="SAM" id="MobiDB-lite"/>
    </source>
</evidence>
<dbReference type="Pfam" id="PF14309">
    <property type="entry name" value="DUF4378"/>
    <property type="match status" value="1"/>
</dbReference>
<evidence type="ECO:0000259" key="2">
    <source>
        <dbReference type="Pfam" id="PF14309"/>
    </source>
</evidence>
<dbReference type="OrthoDB" id="1584003at2759"/>
<dbReference type="PANTHER" id="PTHR46836:SF7">
    <property type="entry name" value="PHOSPHATIDYLINOSITOL N-ACETYGLUCOSAMINLYTRANSFERASE SUBUNIT P-LIKE PROTEIN"/>
    <property type="match status" value="1"/>
</dbReference>
<dbReference type="STRING" id="49390.A0A068TUP0"/>